<evidence type="ECO:0000313" key="23">
    <source>
        <dbReference type="Proteomes" id="UP000283509"/>
    </source>
</evidence>
<dbReference type="InterPro" id="IPR032630">
    <property type="entry name" value="P_typ_ATPase_c"/>
</dbReference>
<feature type="transmembrane region" description="Helical" evidence="17">
    <location>
        <begin position="827"/>
        <end position="854"/>
    </location>
</feature>
<evidence type="ECO:0000256" key="1">
    <source>
        <dbReference type="ARBA" id="ARBA00004141"/>
    </source>
</evidence>
<keyword evidence="11 17" id="KW-1133">Transmembrane helix</keyword>
<dbReference type="EMBL" id="QCYY01001152">
    <property type="protein sequence ID" value="ROT80118.1"/>
    <property type="molecule type" value="Genomic_DNA"/>
</dbReference>
<evidence type="ECO:0000256" key="17">
    <source>
        <dbReference type="RuleBase" id="RU362033"/>
    </source>
</evidence>
<dbReference type="InterPro" id="IPR023299">
    <property type="entry name" value="ATPase_P-typ_cyto_dom_N"/>
</dbReference>
<dbReference type="InterPro" id="IPR023214">
    <property type="entry name" value="HAD_sf"/>
</dbReference>
<dbReference type="SUPFAM" id="SSF81665">
    <property type="entry name" value="Calcium ATPase, transmembrane domain M"/>
    <property type="match status" value="1"/>
</dbReference>
<dbReference type="Pfam" id="PF16212">
    <property type="entry name" value="PhoLip_ATPase_C"/>
    <property type="match status" value="1"/>
</dbReference>
<keyword evidence="6 16" id="KW-0479">Metal-binding</keyword>
<evidence type="ECO:0000256" key="8">
    <source>
        <dbReference type="ARBA" id="ARBA00022840"/>
    </source>
</evidence>
<dbReference type="SUPFAM" id="SSF56784">
    <property type="entry name" value="HAD-like"/>
    <property type="match status" value="1"/>
</dbReference>
<dbReference type="Proteomes" id="UP000283509">
    <property type="component" value="Unassembled WGS sequence"/>
</dbReference>
<dbReference type="InterPro" id="IPR008250">
    <property type="entry name" value="ATPase_P-typ_transduc_dom_A_sf"/>
</dbReference>
<dbReference type="InterPro" id="IPR044492">
    <property type="entry name" value="P_typ_ATPase_HD_dom"/>
</dbReference>
<evidence type="ECO:0000256" key="5">
    <source>
        <dbReference type="ARBA" id="ARBA00022692"/>
    </source>
</evidence>
<dbReference type="SUPFAM" id="SSF81660">
    <property type="entry name" value="Metal cation-transporting ATPase, ATP-binding domain N"/>
    <property type="match status" value="1"/>
</dbReference>
<feature type="binding site" evidence="15">
    <location>
        <position position="371"/>
    </location>
    <ligand>
        <name>ATP</name>
        <dbReference type="ChEBI" id="CHEBI:30616"/>
    </ligand>
</feature>
<dbReference type="EC" id="7.6.2.1" evidence="17"/>
<dbReference type="InterPro" id="IPR006539">
    <property type="entry name" value="P-type_ATPase_IV"/>
</dbReference>
<feature type="coiled-coil region" evidence="18">
    <location>
        <begin position="582"/>
        <end position="609"/>
    </location>
</feature>
<feature type="binding site" evidence="16">
    <location>
        <position position="780"/>
    </location>
    <ligand>
        <name>Mg(2+)</name>
        <dbReference type="ChEBI" id="CHEBI:18420"/>
    </ligand>
</feature>
<feature type="domain" description="P-type ATPase C-terminal" evidence="21">
    <location>
        <begin position="802"/>
        <end position="1054"/>
    </location>
</feature>
<feature type="transmembrane region" description="Helical" evidence="17">
    <location>
        <begin position="981"/>
        <end position="1001"/>
    </location>
</feature>
<dbReference type="SFLD" id="SFLDF00027">
    <property type="entry name" value="p-type_atpase"/>
    <property type="match status" value="1"/>
</dbReference>
<proteinExistence type="inferred from homology"/>
<dbReference type="SFLD" id="SFLDG00002">
    <property type="entry name" value="C1.7:_P-type_atpase_like"/>
    <property type="match status" value="1"/>
</dbReference>
<evidence type="ECO:0000256" key="15">
    <source>
        <dbReference type="PIRSR" id="PIRSR606539-2"/>
    </source>
</evidence>
<keyword evidence="8 15" id="KW-0067">ATP-binding</keyword>
<evidence type="ECO:0000256" key="4">
    <source>
        <dbReference type="ARBA" id="ARBA00022553"/>
    </source>
</evidence>
<dbReference type="AlphaFoldDB" id="A0A423TUG8"/>
<accession>A0A423TUG8</accession>
<dbReference type="InterPro" id="IPR023298">
    <property type="entry name" value="ATPase_P-typ_TM_dom_sf"/>
</dbReference>
<reference evidence="22 23" key="2">
    <citation type="submission" date="2019-01" db="EMBL/GenBank/DDBJ databases">
        <title>The decoding of complex shrimp genome reveals the adaptation for benthos swimmer, frequently molting mechanism and breeding impact on genome.</title>
        <authorList>
            <person name="Sun Y."/>
            <person name="Gao Y."/>
            <person name="Yu Y."/>
        </authorList>
    </citation>
    <scope>NUCLEOTIDE SEQUENCE [LARGE SCALE GENOMIC DNA]</scope>
    <source>
        <tissue evidence="22">Muscle</tissue>
    </source>
</reference>
<comment type="subcellular location">
    <subcellularLocation>
        <location evidence="2">Endomembrane system</location>
    </subcellularLocation>
    <subcellularLocation>
        <location evidence="1 17">Membrane</location>
        <topology evidence="1 17">Multi-pass membrane protein</topology>
    </subcellularLocation>
</comment>
<comment type="similarity">
    <text evidence="3 17">Belongs to the cation transport ATPase (P-type) (TC 3.A.3) family. Type IV subfamily.</text>
</comment>
<keyword evidence="4" id="KW-0597">Phosphoprotein</keyword>
<evidence type="ECO:0000256" key="11">
    <source>
        <dbReference type="ARBA" id="ARBA00022989"/>
    </source>
</evidence>
<dbReference type="Pfam" id="PF00122">
    <property type="entry name" value="E1-E2_ATPase"/>
    <property type="match status" value="1"/>
</dbReference>
<evidence type="ECO:0000256" key="18">
    <source>
        <dbReference type="SAM" id="Coils"/>
    </source>
</evidence>
<dbReference type="InterPro" id="IPR059000">
    <property type="entry name" value="ATPase_P-type_domA"/>
</dbReference>
<dbReference type="InterPro" id="IPR036412">
    <property type="entry name" value="HAD-like_sf"/>
</dbReference>
<evidence type="ECO:0000256" key="16">
    <source>
        <dbReference type="PIRSR" id="PIRSR606539-3"/>
    </source>
</evidence>
<keyword evidence="23" id="KW-1185">Reference proteome</keyword>
<reference evidence="22 23" key="1">
    <citation type="submission" date="2018-04" db="EMBL/GenBank/DDBJ databases">
        <authorList>
            <person name="Zhang X."/>
            <person name="Yuan J."/>
            <person name="Li F."/>
            <person name="Xiang J."/>
        </authorList>
    </citation>
    <scope>NUCLEOTIDE SEQUENCE [LARGE SCALE GENOMIC DNA]</scope>
    <source>
        <tissue evidence="22">Muscle</tissue>
    </source>
</reference>
<evidence type="ECO:0000259" key="21">
    <source>
        <dbReference type="Pfam" id="PF16212"/>
    </source>
</evidence>
<sequence length="1100" mass="123323">MAVADNSRSVLINSSREGHEGRHFCSNDIITSKYTILTFLPKNLFEQFRRLANFYFLCLAFLHLSIDSPVSPLTSVLPLLFVVSVTGVKQAYEDWLRHREDNKVNNAPARVLREGSIKRVRWRDIAVGDIVEVADGEEIPADLLLLAAEDQEGKCVVTTANLDGETNLKTFLCPDATRNLLEPESLWSVQARAQCQLPHANLYDYKGVLEKNITHHQNPVSSPTGVAVYTGKETKMALNSKLKSNKFSTVEKSMNYFLIFFLFLLIFEVALCTILKYELYTQEVTNEMWYIDLPTNATVTAGDVYQDSISFLIIFSYIIPISLYVTLEVPRHPCSCPGTTTSAARGTRGARINTSDLNEELGQVQYLFTDKTGTLTENIMHFRNCSVDGVKYSDVAGEIQVLDEQTNLTAPLPSLPVPLVTLLETLALCHTVQVTAVDRATAEQTDSSDTIELSELKNYQASSPDEKALVEACASYGVVFEGQNNGQLTVKVRGKTKFFTLLQVLEFDSDRKCMSVVVRSEADRRTWLLTKGAESSVLKRCLLSTPDQQRLHDVTLKHINDFAMLGLRTLAVARRELTEKQYEDFAAQLSQAKQVLENREEAVRKVTDRMEADLNLLGATGVEDLLQDGVQETLESLRVAGIKSISEWASLVKVWNTQVWVLTGDKVETAVNIAYSCGHFKRFMTILTLTGLHDKETADIQLQEYREACNNDGSFGLVVDGQSLVLLLEHFKEEFYAVGRRCWSVVCCRMSPKQKAEIVHMAKTSREHPICAAIGDGANDVSMIQEAHVGLGIMGKEGRQAVRCSDFGFAKFRFLKKMLLVHGHWNYVRVAVFVQFSFYKNVAFNTPIVFYSIWNAFSTQSLYESLALTAFNITFTSLPVLVYGLFEQNIPPDTLLTRPHLYQRNANNVAMSWLMFLKWNFFALWHAAAMFFGLWLTCWDDTCGLPDGATQDLYVFGLALGTLCTFVTNMKIVLEANFYNVVLLGSLVITTVGYAALYLLYSGIPVEPFVKYGIYAAYYRLFESPSLNLGCLVVGVACLLPDLLMKVLARSLDPEVKLWAKAKRARKKLRGESLVKVCQINEAFDADETSVSPDHKPEVL</sequence>
<evidence type="ECO:0000256" key="14">
    <source>
        <dbReference type="PIRSR" id="PIRSR606539-1"/>
    </source>
</evidence>
<keyword evidence="7 15" id="KW-0547">Nucleotide-binding</keyword>
<feature type="transmembrane region" description="Helical" evidence="17">
    <location>
        <begin position="256"/>
        <end position="277"/>
    </location>
</feature>
<feature type="binding site" evidence="15">
    <location>
        <position position="664"/>
    </location>
    <ligand>
        <name>ATP</name>
        <dbReference type="ChEBI" id="CHEBI:30616"/>
    </ligand>
</feature>
<dbReference type="NCBIfam" id="TIGR01652">
    <property type="entry name" value="ATPase-Plipid"/>
    <property type="match status" value="1"/>
</dbReference>
<feature type="binding site" evidence="15">
    <location>
        <position position="749"/>
    </location>
    <ligand>
        <name>ATP</name>
        <dbReference type="ChEBI" id="CHEBI:30616"/>
    </ligand>
</feature>
<feature type="transmembrane region" description="Helical" evidence="17">
    <location>
        <begin position="1027"/>
        <end position="1049"/>
    </location>
</feature>
<evidence type="ECO:0000256" key="9">
    <source>
        <dbReference type="ARBA" id="ARBA00022842"/>
    </source>
</evidence>
<dbReference type="NCBIfam" id="TIGR01494">
    <property type="entry name" value="ATPase_P-type"/>
    <property type="match status" value="2"/>
</dbReference>
<name>A0A423TUG8_PENVA</name>
<feature type="binding site" evidence="16">
    <location>
        <position position="372"/>
    </location>
    <ligand>
        <name>Mg(2+)</name>
        <dbReference type="ChEBI" id="CHEBI:18420"/>
    </ligand>
</feature>
<feature type="domain" description="P-type ATPase A" evidence="19">
    <location>
        <begin position="106"/>
        <end position="167"/>
    </location>
</feature>
<dbReference type="Pfam" id="PF13246">
    <property type="entry name" value="Cation_ATPase"/>
    <property type="match status" value="1"/>
</dbReference>
<keyword evidence="10 17" id="KW-1278">Translocase</keyword>
<evidence type="ECO:0000256" key="3">
    <source>
        <dbReference type="ARBA" id="ARBA00008109"/>
    </source>
</evidence>
<dbReference type="SFLD" id="SFLDS00003">
    <property type="entry name" value="Haloacid_Dehalogenase"/>
    <property type="match status" value="1"/>
</dbReference>
<evidence type="ECO:0000256" key="7">
    <source>
        <dbReference type="ARBA" id="ARBA00022741"/>
    </source>
</evidence>
<feature type="binding site" evidence="15">
    <location>
        <position position="507"/>
    </location>
    <ligand>
        <name>ATP</name>
        <dbReference type="ChEBI" id="CHEBI:30616"/>
    </ligand>
</feature>
<feature type="transmembrane region" description="Helical" evidence="17">
    <location>
        <begin position="953"/>
        <end position="974"/>
    </location>
</feature>
<dbReference type="PRINTS" id="PR00119">
    <property type="entry name" value="CATATPASE"/>
</dbReference>
<evidence type="ECO:0000259" key="20">
    <source>
        <dbReference type="Pfam" id="PF16209"/>
    </source>
</evidence>
<protein>
    <recommendedName>
        <fullName evidence="17">Phospholipid-transporting ATPase</fullName>
        <ecNumber evidence="17">7.6.2.1</ecNumber>
    </recommendedName>
</protein>
<feature type="binding site" evidence="15">
    <location>
        <position position="665"/>
    </location>
    <ligand>
        <name>ATP</name>
        <dbReference type="ChEBI" id="CHEBI:30616"/>
    </ligand>
</feature>
<dbReference type="Gene3D" id="2.70.150.10">
    <property type="entry name" value="Calcium-transporting ATPase, cytoplasmic transduction domain A"/>
    <property type="match status" value="1"/>
</dbReference>
<feature type="binding site" evidence="15">
    <location>
        <position position="372"/>
    </location>
    <ligand>
        <name>ATP</name>
        <dbReference type="ChEBI" id="CHEBI:30616"/>
    </ligand>
</feature>
<dbReference type="GO" id="GO:0140326">
    <property type="term" value="F:ATPase-coupled intramembrane lipid transporter activity"/>
    <property type="evidence" value="ECO:0007669"/>
    <property type="project" value="UniProtKB-EC"/>
</dbReference>
<evidence type="ECO:0000256" key="13">
    <source>
        <dbReference type="ARBA" id="ARBA00034036"/>
    </source>
</evidence>
<dbReference type="GO" id="GO:0005524">
    <property type="term" value="F:ATP binding"/>
    <property type="evidence" value="ECO:0007669"/>
    <property type="project" value="UniProtKB-UniRule"/>
</dbReference>
<feature type="transmembrane region" description="Helical" evidence="17">
    <location>
        <begin position="866"/>
        <end position="886"/>
    </location>
</feature>
<evidence type="ECO:0000256" key="12">
    <source>
        <dbReference type="ARBA" id="ARBA00023136"/>
    </source>
</evidence>
<dbReference type="GO" id="GO:0000287">
    <property type="term" value="F:magnesium ion binding"/>
    <property type="evidence" value="ECO:0007669"/>
    <property type="project" value="UniProtKB-UniRule"/>
</dbReference>
<dbReference type="PANTHER" id="PTHR24092:SF175">
    <property type="entry name" value="PHOSPHOLIPID-TRANSPORTING ATPASE"/>
    <property type="match status" value="1"/>
</dbReference>
<feature type="binding site" evidence="15">
    <location>
        <position position="370"/>
    </location>
    <ligand>
        <name>ATP</name>
        <dbReference type="ChEBI" id="CHEBI:30616"/>
    </ligand>
</feature>
<dbReference type="Gene3D" id="3.40.1110.10">
    <property type="entry name" value="Calcium-transporting ATPase, cytoplasmic domain N"/>
    <property type="match status" value="1"/>
</dbReference>
<evidence type="ECO:0000256" key="10">
    <source>
        <dbReference type="ARBA" id="ARBA00022967"/>
    </source>
</evidence>
<dbReference type="STRING" id="6689.A0A423TUG8"/>
<dbReference type="GO" id="GO:0005886">
    <property type="term" value="C:plasma membrane"/>
    <property type="evidence" value="ECO:0007669"/>
    <property type="project" value="TreeGrafter"/>
</dbReference>
<dbReference type="FunFam" id="3.40.50.1000:FF:000014">
    <property type="entry name" value="Phospholipid-transporting ATPase"/>
    <property type="match status" value="1"/>
</dbReference>
<comment type="caution">
    <text evidence="22">The sequence shown here is derived from an EMBL/GenBank/DDBJ whole genome shotgun (WGS) entry which is preliminary data.</text>
</comment>
<dbReference type="OrthoDB" id="377733at2759"/>
<dbReference type="Pfam" id="PF16209">
    <property type="entry name" value="PhoLip_ATPase_N"/>
    <property type="match status" value="1"/>
</dbReference>
<evidence type="ECO:0000259" key="19">
    <source>
        <dbReference type="Pfam" id="PF00122"/>
    </source>
</evidence>
<feature type="binding site" evidence="15">
    <location>
        <position position="466"/>
    </location>
    <ligand>
        <name>ATP</name>
        <dbReference type="ChEBI" id="CHEBI:30616"/>
    </ligand>
</feature>
<feature type="binding site" evidence="15">
    <location>
        <position position="568"/>
    </location>
    <ligand>
        <name>ATP</name>
        <dbReference type="ChEBI" id="CHEBI:30616"/>
    </ligand>
</feature>
<dbReference type="PROSITE" id="PS00154">
    <property type="entry name" value="ATPASE_E1_E2"/>
    <property type="match status" value="1"/>
</dbReference>
<dbReference type="InterPro" id="IPR018303">
    <property type="entry name" value="ATPase_P-typ_P_site"/>
</dbReference>
<gene>
    <name evidence="22" type="ORF">C7M84_001167</name>
</gene>
<feature type="transmembrane region" description="Helical" evidence="17">
    <location>
        <begin position="907"/>
        <end position="933"/>
    </location>
</feature>
<keyword evidence="5 17" id="KW-0812">Transmembrane</keyword>
<feature type="binding site" evidence="15">
    <location>
        <position position="663"/>
    </location>
    <ligand>
        <name>ATP</name>
        <dbReference type="ChEBI" id="CHEBI:30616"/>
    </ligand>
</feature>
<feature type="binding site" evidence="15">
    <location>
        <position position="755"/>
    </location>
    <ligand>
        <name>ATP</name>
        <dbReference type="ChEBI" id="CHEBI:30616"/>
    </ligand>
</feature>
<dbReference type="Gene3D" id="3.40.50.1000">
    <property type="entry name" value="HAD superfamily/HAD-like"/>
    <property type="match status" value="1"/>
</dbReference>
<feature type="transmembrane region" description="Helical" evidence="17">
    <location>
        <begin position="309"/>
        <end position="327"/>
    </location>
</feature>
<feature type="active site" description="4-aspartylphosphate intermediate" evidence="14">
    <location>
        <position position="370"/>
    </location>
</feature>
<comment type="catalytic activity">
    <reaction evidence="13 17">
        <text>ATP + H2O + phospholipidSide 1 = ADP + phosphate + phospholipidSide 2.</text>
        <dbReference type="EC" id="7.6.2.1"/>
    </reaction>
</comment>
<dbReference type="GO" id="GO:0016887">
    <property type="term" value="F:ATP hydrolysis activity"/>
    <property type="evidence" value="ECO:0007669"/>
    <property type="project" value="InterPro"/>
</dbReference>
<dbReference type="GO" id="GO:0005783">
    <property type="term" value="C:endoplasmic reticulum"/>
    <property type="evidence" value="ECO:0007669"/>
    <property type="project" value="TreeGrafter"/>
</dbReference>
<dbReference type="SUPFAM" id="SSF81653">
    <property type="entry name" value="Calcium ATPase, transduction domain A"/>
    <property type="match status" value="1"/>
</dbReference>
<keyword evidence="18" id="KW-0175">Coiled coil</keyword>
<evidence type="ECO:0000256" key="2">
    <source>
        <dbReference type="ARBA" id="ARBA00004308"/>
    </source>
</evidence>
<dbReference type="GO" id="GO:0045332">
    <property type="term" value="P:phospholipid translocation"/>
    <property type="evidence" value="ECO:0007669"/>
    <property type="project" value="TreeGrafter"/>
</dbReference>
<feature type="binding site" evidence="16">
    <location>
        <position position="776"/>
    </location>
    <ligand>
        <name>Mg(2+)</name>
        <dbReference type="ChEBI" id="CHEBI:18420"/>
    </ligand>
</feature>
<evidence type="ECO:0000256" key="6">
    <source>
        <dbReference type="ARBA" id="ARBA00022723"/>
    </source>
</evidence>
<keyword evidence="12 17" id="KW-0472">Membrane</keyword>
<dbReference type="InterPro" id="IPR001757">
    <property type="entry name" value="P_typ_ATPase"/>
</dbReference>
<organism evidence="22 23">
    <name type="scientific">Penaeus vannamei</name>
    <name type="common">Whiteleg shrimp</name>
    <name type="synonym">Litopenaeus vannamei</name>
    <dbReference type="NCBI Taxonomy" id="6689"/>
    <lineage>
        <taxon>Eukaryota</taxon>
        <taxon>Metazoa</taxon>
        <taxon>Ecdysozoa</taxon>
        <taxon>Arthropoda</taxon>
        <taxon>Crustacea</taxon>
        <taxon>Multicrustacea</taxon>
        <taxon>Malacostraca</taxon>
        <taxon>Eumalacostraca</taxon>
        <taxon>Eucarida</taxon>
        <taxon>Decapoda</taxon>
        <taxon>Dendrobranchiata</taxon>
        <taxon>Penaeoidea</taxon>
        <taxon>Penaeidae</taxon>
        <taxon>Penaeus</taxon>
    </lineage>
</organism>
<dbReference type="PANTHER" id="PTHR24092">
    <property type="entry name" value="PROBABLE PHOSPHOLIPID-TRANSPORTING ATPASE"/>
    <property type="match status" value="1"/>
</dbReference>
<feature type="binding site" evidence="15">
    <location>
        <position position="779"/>
    </location>
    <ligand>
        <name>ATP</name>
        <dbReference type="ChEBI" id="CHEBI:30616"/>
    </ligand>
</feature>
<feature type="binding site" evidence="15">
    <location>
        <position position="780"/>
    </location>
    <ligand>
        <name>ATP</name>
        <dbReference type="ChEBI" id="CHEBI:30616"/>
    </ligand>
</feature>
<feature type="binding site" evidence="15">
    <location>
        <position position="531"/>
    </location>
    <ligand>
        <name>ATP</name>
        <dbReference type="ChEBI" id="CHEBI:30616"/>
    </ligand>
</feature>
<keyword evidence="9 16" id="KW-0460">Magnesium</keyword>
<dbReference type="InterPro" id="IPR032631">
    <property type="entry name" value="P-type_ATPase_N"/>
</dbReference>
<feature type="domain" description="P-type ATPase N-terminal" evidence="20">
    <location>
        <begin position="13"/>
        <end position="75"/>
    </location>
</feature>
<comment type="cofactor">
    <cofactor evidence="16">
        <name>Mg(2+)</name>
        <dbReference type="ChEBI" id="CHEBI:18420"/>
    </cofactor>
</comment>
<dbReference type="FunFam" id="3.40.1110.10:FF:000087">
    <property type="entry name" value="Phospholipid-transporting ATPase"/>
    <property type="match status" value="1"/>
</dbReference>
<feature type="binding site" evidence="16">
    <location>
        <position position="370"/>
    </location>
    <ligand>
        <name>Mg(2+)</name>
        <dbReference type="ChEBI" id="CHEBI:18420"/>
    </ligand>
</feature>
<evidence type="ECO:0000313" key="22">
    <source>
        <dbReference type="EMBL" id="ROT80118.1"/>
    </source>
</evidence>